<dbReference type="EMBL" id="JBFNXQ010000186">
    <property type="protein sequence ID" value="MEX5721860.1"/>
    <property type="molecule type" value="Genomic_DNA"/>
</dbReference>
<gene>
    <name evidence="2" type="ORF">ABQ292_26275</name>
</gene>
<feature type="compositionally biased region" description="Pro residues" evidence="1">
    <location>
        <begin position="61"/>
        <end position="70"/>
    </location>
</feature>
<accession>A0ABV3XMM5</accession>
<protein>
    <submittedName>
        <fullName evidence="2">Uncharacterized protein</fullName>
    </submittedName>
</protein>
<feature type="region of interest" description="Disordered" evidence="1">
    <location>
        <begin position="30"/>
        <end position="70"/>
    </location>
</feature>
<organism evidence="2 3">
    <name type="scientific">Geodermatophilus maliterrae</name>
    <dbReference type="NCBI Taxonomy" id="3162531"/>
    <lineage>
        <taxon>Bacteria</taxon>
        <taxon>Bacillati</taxon>
        <taxon>Actinomycetota</taxon>
        <taxon>Actinomycetes</taxon>
        <taxon>Geodermatophilales</taxon>
        <taxon>Geodermatophilaceae</taxon>
        <taxon>Geodermatophilus</taxon>
    </lineage>
</organism>
<comment type="caution">
    <text evidence="2">The sequence shown here is derived from an EMBL/GenBank/DDBJ whole genome shotgun (WGS) entry which is preliminary data.</text>
</comment>
<dbReference type="RefSeq" id="WP_369210648.1">
    <property type="nucleotide sequence ID" value="NZ_JBFNXQ010000186.1"/>
</dbReference>
<reference evidence="2 3" key="1">
    <citation type="submission" date="2024-06" db="EMBL/GenBank/DDBJ databases">
        <title>Draft genome sequence of Geodermatophilus badlandi, a novel member of the Geodermatophilaceae isolated from badland sedimentary rocks in the Red desert, Wyoming, USA.</title>
        <authorList>
            <person name="Ben Tekaya S."/>
            <person name="Nouioui I."/>
            <person name="Flores G.M."/>
            <person name="Shaal M.N."/>
            <person name="Bredoire F."/>
            <person name="Basile F."/>
            <person name="Van Diepen L."/>
            <person name="Ward N.L."/>
        </authorList>
    </citation>
    <scope>NUCLEOTIDE SEQUENCE [LARGE SCALE GENOMIC DNA]</scope>
    <source>
        <strain evidence="2 3">WL48A</strain>
    </source>
</reference>
<sequence>MAMDRAPAPSSATLPDDLTLAALLGLLDRADELPHRRRPRRAVATRSPGAPRALRQLPVARPVPVPRPRP</sequence>
<dbReference type="Proteomes" id="UP001560045">
    <property type="component" value="Unassembled WGS sequence"/>
</dbReference>
<name>A0ABV3XMM5_9ACTN</name>
<evidence type="ECO:0000313" key="2">
    <source>
        <dbReference type="EMBL" id="MEX5721860.1"/>
    </source>
</evidence>
<feature type="non-terminal residue" evidence="2">
    <location>
        <position position="70"/>
    </location>
</feature>
<proteinExistence type="predicted"/>
<evidence type="ECO:0000256" key="1">
    <source>
        <dbReference type="SAM" id="MobiDB-lite"/>
    </source>
</evidence>
<evidence type="ECO:0000313" key="3">
    <source>
        <dbReference type="Proteomes" id="UP001560045"/>
    </source>
</evidence>
<keyword evidence="3" id="KW-1185">Reference proteome</keyword>